<keyword evidence="2" id="KW-1185">Reference proteome</keyword>
<dbReference type="RefSeq" id="WP_073709322.1">
    <property type="nucleotide sequence ID" value="NZ_MQSV01000003.1"/>
</dbReference>
<protein>
    <submittedName>
        <fullName evidence="1">Histidine phosphatase family protein</fullName>
    </submittedName>
</protein>
<gene>
    <name evidence="1" type="ORF">BSR29_05640</name>
</gene>
<reference evidence="1 2" key="1">
    <citation type="submission" date="2016-11" db="EMBL/GenBank/DDBJ databases">
        <title>Actinomyces gypaetusis sp. nov. isolated from the vulture Gypaetus barbatus in Qinghai Tibet Plateau China.</title>
        <authorList>
            <person name="Meng X."/>
        </authorList>
    </citation>
    <scope>NUCLEOTIDE SEQUENCE [LARGE SCALE GENOMIC DNA]</scope>
    <source>
        <strain evidence="1 2">VUL4_2</strain>
    </source>
</reference>
<evidence type="ECO:0000313" key="1">
    <source>
        <dbReference type="EMBL" id="OKL47962.1"/>
    </source>
</evidence>
<dbReference type="Proteomes" id="UP000186785">
    <property type="component" value="Unassembled WGS sequence"/>
</dbReference>
<dbReference type="AlphaFoldDB" id="A0A1Q5PLN2"/>
<dbReference type="CDD" id="cd07067">
    <property type="entry name" value="HP_PGM_like"/>
    <property type="match status" value="1"/>
</dbReference>
<dbReference type="STRING" id="1921764.BSR28_05760"/>
<name>A0A1Q5PLN2_9ACTO</name>
<evidence type="ECO:0000313" key="2">
    <source>
        <dbReference type="Proteomes" id="UP000186785"/>
    </source>
</evidence>
<dbReference type="OrthoDB" id="3215466at2"/>
<dbReference type="EMBL" id="MQSV01000003">
    <property type="protein sequence ID" value="OKL47962.1"/>
    <property type="molecule type" value="Genomic_DNA"/>
</dbReference>
<dbReference type="SMART" id="SM00855">
    <property type="entry name" value="PGAM"/>
    <property type="match status" value="1"/>
</dbReference>
<dbReference type="Pfam" id="PF00300">
    <property type="entry name" value="His_Phos_1"/>
    <property type="match status" value="1"/>
</dbReference>
<accession>A0A1Q5PLN2</accession>
<proteinExistence type="predicted"/>
<sequence>MTHTIVHVMRHGEVHNPEGVLYARLPGFSLSQLGFQMAQKGADFFTEHGSDIAVVKASPLLRAQQTALPTAKAYGLEVQSDLRLIEAANVFEGQSLHRDRSVLWRNGNWKYLLNPLRPSWGEPFTAQVDRMRAAVSDVIDEAWGRQALLVSHQLPIWLLRSFAEGRPLVHDPRKRECALASVTTLHFDEHTLVGVEYAEPSASLMAQATDMTPGASKAAVNKG</sequence>
<dbReference type="InterPro" id="IPR029033">
    <property type="entry name" value="His_PPase_superfam"/>
</dbReference>
<dbReference type="Gene3D" id="3.40.50.1240">
    <property type="entry name" value="Phosphoglycerate mutase-like"/>
    <property type="match status" value="1"/>
</dbReference>
<comment type="caution">
    <text evidence="1">The sequence shown here is derived from an EMBL/GenBank/DDBJ whole genome shotgun (WGS) entry which is preliminary data.</text>
</comment>
<dbReference type="InterPro" id="IPR013078">
    <property type="entry name" value="His_Pase_superF_clade-1"/>
</dbReference>
<dbReference type="SUPFAM" id="SSF53254">
    <property type="entry name" value="Phosphoglycerate mutase-like"/>
    <property type="match status" value="1"/>
</dbReference>
<organism evidence="1 2">
    <name type="scientific">Boudabousia liubingyangii</name>
    <dbReference type="NCBI Taxonomy" id="1921764"/>
    <lineage>
        <taxon>Bacteria</taxon>
        <taxon>Bacillati</taxon>
        <taxon>Actinomycetota</taxon>
        <taxon>Actinomycetes</taxon>
        <taxon>Actinomycetales</taxon>
        <taxon>Actinomycetaceae</taxon>
        <taxon>Boudabousia</taxon>
    </lineage>
</organism>